<dbReference type="PANTHER" id="PTHR11681:SF15">
    <property type="entry name" value="VASOTOCIN-NEUROPHYSIN VT"/>
    <property type="match status" value="1"/>
</dbReference>
<dbReference type="AlphaFoldDB" id="A0A7K5X0H5"/>
<protein>
    <submittedName>
        <fullName evidence="8">NEUV protein</fullName>
    </submittedName>
</protein>
<name>A0A7K5X0H5_9SYLV</name>
<dbReference type="Gene3D" id="2.60.9.10">
    <property type="entry name" value="Neurohypophysial hormone domain"/>
    <property type="match status" value="1"/>
</dbReference>
<dbReference type="PRINTS" id="PR00831">
    <property type="entry name" value="NEUROPHYSIN"/>
</dbReference>
<gene>
    <name evidence="8" type="primary">Neuv</name>
    <name evidence="8" type="ORF">HYLPRA_R06724</name>
</gene>
<evidence type="ECO:0000313" key="9">
    <source>
        <dbReference type="Proteomes" id="UP000557268"/>
    </source>
</evidence>
<evidence type="ECO:0000313" key="8">
    <source>
        <dbReference type="EMBL" id="NWU45369.1"/>
    </source>
</evidence>
<evidence type="ECO:0000256" key="4">
    <source>
        <dbReference type="ARBA" id="ARBA00022685"/>
    </source>
</evidence>
<feature type="non-terminal residue" evidence="8">
    <location>
        <position position="166"/>
    </location>
</feature>
<dbReference type="GO" id="GO:0005185">
    <property type="term" value="F:neurohypophyseal hormone activity"/>
    <property type="evidence" value="ECO:0007669"/>
    <property type="project" value="InterPro"/>
</dbReference>
<comment type="subcellular location">
    <subcellularLocation>
        <location evidence="1">Secreted</location>
    </subcellularLocation>
</comment>
<feature type="signal peptide" evidence="7">
    <location>
        <begin position="1"/>
        <end position="19"/>
    </location>
</feature>
<evidence type="ECO:0000256" key="3">
    <source>
        <dbReference type="ARBA" id="ARBA00022525"/>
    </source>
</evidence>
<keyword evidence="3" id="KW-0964">Secreted</keyword>
<evidence type="ECO:0000256" key="5">
    <source>
        <dbReference type="ARBA" id="ARBA00022815"/>
    </source>
</evidence>
<dbReference type="EMBL" id="VYXD01015997">
    <property type="protein sequence ID" value="NWU45369.1"/>
    <property type="molecule type" value="Genomic_DNA"/>
</dbReference>
<feature type="chain" id="PRO_5029802419" evidence="7">
    <location>
        <begin position="20"/>
        <end position="166"/>
    </location>
</feature>
<dbReference type="Proteomes" id="UP000557268">
    <property type="component" value="Unassembled WGS sequence"/>
</dbReference>
<dbReference type="InterPro" id="IPR036387">
    <property type="entry name" value="Neurhyp_horm_dom_sf"/>
</dbReference>
<sequence>MAEPSLPLSFLCLLALSSACYIQNCPRGGKRALADTALRQCMPCGPGNRGNCFGPGICCGSEVGCYLGTAVGRGLEQDSGTCPCSWQGVKMGAENNPLTIPKNLFHGHVLLPAAESCAMDTGCLDEGSDGAQEAAEEKNLTVLDGSAGDLLLKLMHLANRQQQQQQ</sequence>
<evidence type="ECO:0000256" key="7">
    <source>
        <dbReference type="SAM" id="SignalP"/>
    </source>
</evidence>
<evidence type="ECO:0000256" key="1">
    <source>
        <dbReference type="ARBA" id="ARBA00004613"/>
    </source>
</evidence>
<organism evidence="8 9">
    <name type="scientific">Hylia prasina</name>
    <name type="common">green hylia</name>
    <dbReference type="NCBI Taxonomy" id="208073"/>
    <lineage>
        <taxon>Eukaryota</taxon>
        <taxon>Metazoa</taxon>
        <taxon>Chordata</taxon>
        <taxon>Craniata</taxon>
        <taxon>Vertebrata</taxon>
        <taxon>Euteleostomi</taxon>
        <taxon>Archelosauria</taxon>
        <taxon>Archosauria</taxon>
        <taxon>Dinosauria</taxon>
        <taxon>Saurischia</taxon>
        <taxon>Theropoda</taxon>
        <taxon>Coelurosauria</taxon>
        <taxon>Aves</taxon>
        <taxon>Neognathae</taxon>
        <taxon>Neoaves</taxon>
        <taxon>Telluraves</taxon>
        <taxon>Australaves</taxon>
        <taxon>Passeriformes</taxon>
        <taxon>Sylvioidea</taxon>
        <taxon>Sylviidae</taxon>
        <taxon>Acrocephalinae</taxon>
        <taxon>Hylia</taxon>
    </lineage>
</organism>
<evidence type="ECO:0000256" key="2">
    <source>
        <dbReference type="ARBA" id="ARBA00007369"/>
    </source>
</evidence>
<dbReference type="SMART" id="SM00003">
    <property type="entry name" value="NH"/>
    <property type="match status" value="1"/>
</dbReference>
<dbReference type="GO" id="GO:0030141">
    <property type="term" value="C:secretory granule"/>
    <property type="evidence" value="ECO:0007669"/>
    <property type="project" value="TreeGrafter"/>
</dbReference>
<keyword evidence="6" id="KW-1015">Disulfide bond</keyword>
<dbReference type="PROSITE" id="PS00264">
    <property type="entry name" value="NEUROHYPOPHYS_HORM"/>
    <property type="match status" value="1"/>
</dbReference>
<dbReference type="Pfam" id="PF00220">
    <property type="entry name" value="Hormone_4"/>
    <property type="match status" value="1"/>
</dbReference>
<dbReference type="SUPFAM" id="SSF49606">
    <property type="entry name" value="Neurophysin II"/>
    <property type="match status" value="1"/>
</dbReference>
<dbReference type="PIRSF" id="PIRSF001815">
    <property type="entry name" value="Nonapeptide_hormone_precursor"/>
    <property type="match status" value="1"/>
</dbReference>
<dbReference type="Pfam" id="PF00184">
    <property type="entry name" value="Hormone_5"/>
    <property type="match status" value="1"/>
</dbReference>
<feature type="non-terminal residue" evidence="8">
    <location>
        <position position="1"/>
    </location>
</feature>
<dbReference type="GO" id="GO:0005615">
    <property type="term" value="C:extracellular space"/>
    <property type="evidence" value="ECO:0007669"/>
    <property type="project" value="TreeGrafter"/>
</dbReference>
<evidence type="ECO:0000256" key="6">
    <source>
        <dbReference type="ARBA" id="ARBA00023157"/>
    </source>
</evidence>
<reference evidence="8 9" key="1">
    <citation type="submission" date="2019-09" db="EMBL/GenBank/DDBJ databases">
        <title>Bird 10,000 Genomes (B10K) Project - Family phase.</title>
        <authorList>
            <person name="Zhang G."/>
        </authorList>
    </citation>
    <scope>NUCLEOTIDE SEQUENCE [LARGE SCALE GENOMIC DNA]</scope>
    <source>
        <strain evidence="8">B10K-DU-001-70</strain>
        <tissue evidence="8">Muscle</tissue>
    </source>
</reference>
<keyword evidence="4" id="KW-0165">Cleavage on pair of basic residues</keyword>
<dbReference type="InterPro" id="IPR022423">
    <property type="entry name" value="Neurohypophysial_hormone_CS"/>
</dbReference>
<keyword evidence="9" id="KW-1185">Reference proteome</keyword>
<comment type="caution">
    <text evidence="8">The sequence shown here is derived from an EMBL/GenBank/DDBJ whole genome shotgun (WGS) entry which is preliminary data.</text>
</comment>
<dbReference type="PANTHER" id="PTHR11681">
    <property type="entry name" value="NEUROPHYSIN"/>
    <property type="match status" value="1"/>
</dbReference>
<keyword evidence="5" id="KW-0027">Amidation</keyword>
<comment type="similarity">
    <text evidence="2">Belongs to the vasopressin/oxytocin family.</text>
</comment>
<keyword evidence="7" id="KW-0732">Signal</keyword>
<dbReference type="InterPro" id="IPR000981">
    <property type="entry name" value="Neurhyp_horm"/>
</dbReference>
<accession>A0A7K5X0H5</accession>
<proteinExistence type="inferred from homology"/>